<evidence type="ECO:0000256" key="6">
    <source>
        <dbReference type="ARBA" id="ARBA00022833"/>
    </source>
</evidence>
<evidence type="ECO:0000313" key="14">
    <source>
        <dbReference type="EMBL" id="GFT07277.1"/>
    </source>
</evidence>
<dbReference type="GO" id="GO:0005694">
    <property type="term" value="C:chromosome"/>
    <property type="evidence" value="ECO:0007669"/>
    <property type="project" value="UniProtKB-SubCell"/>
</dbReference>
<dbReference type="OrthoDB" id="6516262at2759"/>
<evidence type="ECO:0000256" key="9">
    <source>
        <dbReference type="ARBA" id="ARBA00023117"/>
    </source>
</evidence>
<evidence type="ECO:0000256" key="7">
    <source>
        <dbReference type="ARBA" id="ARBA00022853"/>
    </source>
</evidence>
<dbReference type="PANTHER" id="PTHR46379">
    <property type="entry name" value="ZINC FINGER MYND DOMAIN-CONTAINING"/>
    <property type="match status" value="1"/>
</dbReference>
<dbReference type="GO" id="GO:0008270">
    <property type="term" value="F:zinc ion binding"/>
    <property type="evidence" value="ECO:0007669"/>
    <property type="project" value="UniProtKB-KW"/>
</dbReference>
<evidence type="ECO:0000256" key="2">
    <source>
        <dbReference type="ARBA" id="ARBA00004286"/>
    </source>
</evidence>
<keyword evidence="7" id="KW-0156">Chromatin regulator</keyword>
<feature type="domain" description="MYND-type" evidence="13">
    <location>
        <begin position="59"/>
        <end position="94"/>
    </location>
</feature>
<evidence type="ECO:0000256" key="8">
    <source>
        <dbReference type="ARBA" id="ARBA00023015"/>
    </source>
</evidence>
<dbReference type="Pfam" id="PF24324">
    <property type="entry name" value="MYND_ZMYND11_ZMYD8"/>
    <property type="match status" value="1"/>
</dbReference>
<sequence>MNSEAEKQKCASSEALEKQHQAALSLLEAQLKAAKEEEMSKILEQHRISLSEVKKKQWCYNCESEAIYHCCWNTSYCSVDCQQVHWHKEHKRTCRRKR</sequence>
<keyword evidence="10" id="KW-0804">Transcription</keyword>
<dbReference type="InterPro" id="IPR057053">
    <property type="entry name" value="MYND_ZMYND11_ZMYD8"/>
</dbReference>
<dbReference type="Gene3D" id="6.10.140.2220">
    <property type="match status" value="1"/>
</dbReference>
<keyword evidence="3" id="KW-0158">Chromosome</keyword>
<evidence type="ECO:0000256" key="12">
    <source>
        <dbReference type="PROSITE-ProRule" id="PRU00134"/>
    </source>
</evidence>
<keyword evidence="6" id="KW-0862">Zinc</keyword>
<evidence type="ECO:0000256" key="1">
    <source>
        <dbReference type="ARBA" id="ARBA00004123"/>
    </source>
</evidence>
<keyword evidence="5 12" id="KW-0863">Zinc-finger</keyword>
<dbReference type="AlphaFoldDB" id="A0A8X6ND75"/>
<keyword evidence="8" id="KW-0805">Transcription regulation</keyword>
<dbReference type="SUPFAM" id="SSF144232">
    <property type="entry name" value="HIT/MYND zinc finger-like"/>
    <property type="match status" value="1"/>
</dbReference>
<comment type="subcellular location">
    <subcellularLocation>
        <location evidence="2">Chromosome</location>
    </subcellularLocation>
    <subcellularLocation>
        <location evidence="1">Nucleus</location>
    </subcellularLocation>
</comment>
<evidence type="ECO:0000256" key="4">
    <source>
        <dbReference type="ARBA" id="ARBA00022723"/>
    </source>
</evidence>
<dbReference type="Proteomes" id="UP000887013">
    <property type="component" value="Unassembled WGS sequence"/>
</dbReference>
<dbReference type="GO" id="GO:0009966">
    <property type="term" value="P:regulation of signal transduction"/>
    <property type="evidence" value="ECO:0007669"/>
    <property type="project" value="TreeGrafter"/>
</dbReference>
<dbReference type="GO" id="GO:0003714">
    <property type="term" value="F:transcription corepressor activity"/>
    <property type="evidence" value="ECO:0007669"/>
    <property type="project" value="InterPro"/>
</dbReference>
<organism evidence="14 15">
    <name type="scientific">Nephila pilipes</name>
    <name type="common">Giant wood spider</name>
    <name type="synonym">Nephila maculata</name>
    <dbReference type="NCBI Taxonomy" id="299642"/>
    <lineage>
        <taxon>Eukaryota</taxon>
        <taxon>Metazoa</taxon>
        <taxon>Ecdysozoa</taxon>
        <taxon>Arthropoda</taxon>
        <taxon>Chelicerata</taxon>
        <taxon>Arachnida</taxon>
        <taxon>Araneae</taxon>
        <taxon>Araneomorphae</taxon>
        <taxon>Entelegynae</taxon>
        <taxon>Araneoidea</taxon>
        <taxon>Nephilidae</taxon>
        <taxon>Nephila</taxon>
    </lineage>
</organism>
<dbReference type="GO" id="GO:0034243">
    <property type="term" value="P:regulation of transcription elongation by RNA polymerase II"/>
    <property type="evidence" value="ECO:0007669"/>
    <property type="project" value="InterPro"/>
</dbReference>
<accession>A0A8X6ND75</accession>
<dbReference type="InterPro" id="IPR047269">
    <property type="entry name" value="ZMY11"/>
</dbReference>
<keyword evidence="15" id="KW-1185">Reference proteome</keyword>
<dbReference type="EMBL" id="BMAW01056700">
    <property type="protein sequence ID" value="GFT07277.1"/>
    <property type="molecule type" value="Genomic_DNA"/>
</dbReference>
<dbReference type="InterPro" id="IPR002893">
    <property type="entry name" value="Znf_MYND"/>
</dbReference>
<evidence type="ECO:0000256" key="11">
    <source>
        <dbReference type="ARBA" id="ARBA00023242"/>
    </source>
</evidence>
<evidence type="ECO:0000313" key="15">
    <source>
        <dbReference type="Proteomes" id="UP000887013"/>
    </source>
</evidence>
<reference evidence="14" key="1">
    <citation type="submission" date="2020-08" db="EMBL/GenBank/DDBJ databases">
        <title>Multicomponent nature underlies the extraordinary mechanical properties of spider dragline silk.</title>
        <authorList>
            <person name="Kono N."/>
            <person name="Nakamura H."/>
            <person name="Mori M."/>
            <person name="Yoshida Y."/>
            <person name="Ohtoshi R."/>
            <person name="Malay A.D."/>
            <person name="Moran D.A.P."/>
            <person name="Tomita M."/>
            <person name="Numata K."/>
            <person name="Arakawa K."/>
        </authorList>
    </citation>
    <scope>NUCLEOTIDE SEQUENCE</scope>
</reference>
<name>A0A8X6ND75_NEPPI</name>
<dbReference type="GO" id="GO:0140006">
    <property type="term" value="F:histone H3 reader activity"/>
    <property type="evidence" value="ECO:0007669"/>
    <property type="project" value="UniProtKB-ARBA"/>
</dbReference>
<protein>
    <submittedName>
        <fullName evidence="14">Zinc finger MYND domain-containing protein 11</fullName>
    </submittedName>
</protein>
<evidence type="ECO:0000256" key="5">
    <source>
        <dbReference type="ARBA" id="ARBA00022771"/>
    </source>
</evidence>
<dbReference type="FunFam" id="6.10.140.2220:FF:000002">
    <property type="entry name" value="Protein kinase C-binding protein 1 isoform C"/>
    <property type="match status" value="1"/>
</dbReference>
<proteinExistence type="predicted"/>
<dbReference type="PROSITE" id="PS50865">
    <property type="entry name" value="ZF_MYND_2"/>
    <property type="match status" value="1"/>
</dbReference>
<keyword evidence="4" id="KW-0479">Metal-binding</keyword>
<dbReference type="PANTHER" id="PTHR46379:SF1">
    <property type="entry name" value="ZINC FINGER MYND DOMAIN-CONTAINING PROTEIN 11"/>
    <property type="match status" value="1"/>
</dbReference>
<keyword evidence="11" id="KW-0539">Nucleus</keyword>
<keyword evidence="9" id="KW-0103">Bromodomain</keyword>
<evidence type="ECO:0000256" key="3">
    <source>
        <dbReference type="ARBA" id="ARBA00022454"/>
    </source>
</evidence>
<comment type="caution">
    <text evidence="14">The sequence shown here is derived from an EMBL/GenBank/DDBJ whole genome shotgun (WGS) entry which is preliminary data.</text>
</comment>
<evidence type="ECO:0000256" key="10">
    <source>
        <dbReference type="ARBA" id="ARBA00023163"/>
    </source>
</evidence>
<gene>
    <name evidence="14" type="primary">Zmynd11</name>
    <name evidence="14" type="ORF">NPIL_179221</name>
</gene>
<dbReference type="PROSITE" id="PS01360">
    <property type="entry name" value="ZF_MYND_1"/>
    <property type="match status" value="1"/>
</dbReference>
<dbReference type="GO" id="GO:0005634">
    <property type="term" value="C:nucleus"/>
    <property type="evidence" value="ECO:0007669"/>
    <property type="project" value="UniProtKB-SubCell"/>
</dbReference>
<evidence type="ECO:0000259" key="13">
    <source>
        <dbReference type="PROSITE" id="PS50865"/>
    </source>
</evidence>